<dbReference type="Pfam" id="PF13469">
    <property type="entry name" value="Sulfotransfer_3"/>
    <property type="match status" value="1"/>
</dbReference>
<feature type="region of interest" description="Disordered" evidence="1">
    <location>
        <begin position="341"/>
        <end position="363"/>
    </location>
</feature>
<organism evidence="2 3">
    <name type="scientific">Streptomyces caniscabiei</name>
    <dbReference type="NCBI Taxonomy" id="2746961"/>
    <lineage>
        <taxon>Bacteria</taxon>
        <taxon>Bacillati</taxon>
        <taxon>Actinomycetota</taxon>
        <taxon>Actinomycetes</taxon>
        <taxon>Kitasatosporales</taxon>
        <taxon>Streptomycetaceae</taxon>
        <taxon>Streptomyces</taxon>
    </lineage>
</organism>
<evidence type="ECO:0000313" key="2">
    <source>
        <dbReference type="EMBL" id="MBD9729473.1"/>
    </source>
</evidence>
<dbReference type="AlphaFoldDB" id="A0A927LI62"/>
<dbReference type="InterPro" id="IPR027417">
    <property type="entry name" value="P-loop_NTPase"/>
</dbReference>
<dbReference type="EMBL" id="JACYXT010000027">
    <property type="protein sequence ID" value="MBD9729473.1"/>
    <property type="molecule type" value="Genomic_DNA"/>
</dbReference>
<reference evidence="2" key="1">
    <citation type="submission" date="2020-09" db="EMBL/GenBank/DDBJ databases">
        <title>Streptomyces canutascabiei sp. nov., which causes potato common scab and is distributed across the world.</title>
        <authorList>
            <person name="Nguyen H.P."/>
            <person name="Weisberg A.J."/>
            <person name="Chang J.H."/>
            <person name="Clarke C.R."/>
        </authorList>
    </citation>
    <scope>NUCLEOTIDE SEQUENCE</scope>
    <source>
        <strain evidence="2">ID-01-6.2a</strain>
    </source>
</reference>
<gene>
    <name evidence="2" type="ORF">IHE70_41100</name>
</gene>
<proteinExistence type="predicted"/>
<sequence>MRSTAPVFIVSTGRCGSTLLSEMLGDHPDVLSVSELLALLAADPRFSGEENGIEFWRRLMAPAPTIDAVVRDGIEVPELIYPYGSGRFDSSDGVPGLCHMTLPMLSQTPDLLYDELADELPHWPRRPVPEQYLSLFAWLAARFRRPLVVERTGGSLEFVPDLRAAFPGARFVYLGRDGADTALSMSRHALCRLRVLADDALRILGVSSPDQVGPQDPALLRQALEPLTPPFGDGRLMSRDISLTTFGQLWSQVTRAGLAALSELPAADWTAVRYENLLHHPERELTALAKFLGIPAPTAWISAAAARADPSRVGASHSLSAEEYASLRTACTPGTAADEAAHARASSAGTGPGMAPALARTTG</sequence>
<protein>
    <submittedName>
        <fullName evidence="2">Sulfotransferase</fullName>
    </submittedName>
</protein>
<evidence type="ECO:0000313" key="3">
    <source>
        <dbReference type="Proteomes" id="UP000661025"/>
    </source>
</evidence>
<accession>A0A927LI62</accession>
<evidence type="ECO:0000256" key="1">
    <source>
        <dbReference type="SAM" id="MobiDB-lite"/>
    </source>
</evidence>
<comment type="caution">
    <text evidence="2">The sequence shown here is derived from an EMBL/GenBank/DDBJ whole genome shotgun (WGS) entry which is preliminary data.</text>
</comment>
<name>A0A927LI62_9ACTN</name>
<dbReference type="RefSeq" id="WP_086800807.1">
    <property type="nucleotide sequence ID" value="NZ_CP119182.1"/>
</dbReference>
<dbReference type="GeneID" id="79935836"/>
<dbReference type="Gene3D" id="3.40.50.300">
    <property type="entry name" value="P-loop containing nucleotide triphosphate hydrolases"/>
    <property type="match status" value="1"/>
</dbReference>
<dbReference type="Proteomes" id="UP000661025">
    <property type="component" value="Unassembled WGS sequence"/>
</dbReference>
<dbReference type="SUPFAM" id="SSF52540">
    <property type="entry name" value="P-loop containing nucleoside triphosphate hydrolases"/>
    <property type="match status" value="1"/>
</dbReference>